<evidence type="ECO:0008006" key="3">
    <source>
        <dbReference type="Google" id="ProtNLM"/>
    </source>
</evidence>
<keyword evidence="2" id="KW-1185">Reference proteome</keyword>
<evidence type="ECO:0000313" key="2">
    <source>
        <dbReference type="Proteomes" id="UP000175971"/>
    </source>
</evidence>
<reference evidence="1 2" key="1">
    <citation type="journal article" date="2016" name="Front. Microbiol.">
        <title>Comparative Genomics Analysis of Streptomyces Species Reveals Their Adaptation to the Marine Environment and Their Diversity at the Genomic Level.</title>
        <authorList>
            <person name="Tian X."/>
            <person name="Zhang Z."/>
            <person name="Yang T."/>
            <person name="Chen M."/>
            <person name="Li J."/>
            <person name="Chen F."/>
            <person name="Yang J."/>
            <person name="Li W."/>
            <person name="Zhang B."/>
            <person name="Zhang Z."/>
            <person name="Wu J."/>
            <person name="Zhang C."/>
            <person name="Long L."/>
            <person name="Xiao J."/>
        </authorList>
    </citation>
    <scope>NUCLEOTIDE SEQUENCE [LARGE SCALE GENOMIC DNA]</scope>
    <source>
        <strain evidence="1 2">SCSIO M10372</strain>
    </source>
</reference>
<dbReference type="OrthoDB" id="3234360at2"/>
<dbReference type="AlphaFoldDB" id="A0A1E7LPK7"/>
<dbReference type="EMBL" id="LJGZ01000094">
    <property type="protein sequence ID" value="OEV18144.1"/>
    <property type="molecule type" value="Genomic_DNA"/>
</dbReference>
<dbReference type="InterPro" id="IPR003615">
    <property type="entry name" value="HNH_nuc"/>
</dbReference>
<name>A0A1E7LPK7_9ACTN</name>
<dbReference type="Proteomes" id="UP000175971">
    <property type="component" value="Unassembled WGS sequence"/>
</dbReference>
<comment type="caution">
    <text evidence="1">The sequence shown here is derived from an EMBL/GenBank/DDBJ whole genome shotgun (WGS) entry which is preliminary data.</text>
</comment>
<proteinExistence type="predicted"/>
<organism evidence="1 2">
    <name type="scientific">Streptomyces nanshensis</name>
    <dbReference type="NCBI Taxonomy" id="518642"/>
    <lineage>
        <taxon>Bacteria</taxon>
        <taxon>Bacillati</taxon>
        <taxon>Actinomycetota</taxon>
        <taxon>Actinomycetes</taxon>
        <taxon>Kitasatosporales</taxon>
        <taxon>Streptomycetaceae</taxon>
        <taxon>Streptomyces</taxon>
    </lineage>
</organism>
<dbReference type="CDD" id="cd00085">
    <property type="entry name" value="HNHc"/>
    <property type="match status" value="1"/>
</dbReference>
<sequence length="112" mass="12564">MAWEGSTRRARLPADWPVIRERVLGEAGYACQWVRTDTGALCGRYANQCDHIDAGDDHRRSNLQALCAWHHKRKSSSEGAHARNARAVRRERDVPASPFAARLAARRLSEAS</sequence>
<accession>A0A1E7LPK7</accession>
<gene>
    <name evidence="1" type="ORF">AN221_23660</name>
</gene>
<protein>
    <recommendedName>
        <fullName evidence="3">HNH endonuclease</fullName>
    </recommendedName>
</protein>
<evidence type="ECO:0000313" key="1">
    <source>
        <dbReference type="EMBL" id="OEV18144.1"/>
    </source>
</evidence>